<evidence type="ECO:0000256" key="1">
    <source>
        <dbReference type="SAM" id="MobiDB-lite"/>
    </source>
</evidence>
<gene>
    <name evidence="2" type="ORF">DTER00134_LOCUS14733</name>
</gene>
<proteinExistence type="predicted"/>
<name>A0A7S3R1A0_DUNTE</name>
<dbReference type="AlphaFoldDB" id="A0A7S3R1A0"/>
<feature type="compositionally biased region" description="Basic and acidic residues" evidence="1">
    <location>
        <begin position="182"/>
        <end position="194"/>
    </location>
</feature>
<evidence type="ECO:0000313" key="2">
    <source>
        <dbReference type="EMBL" id="CAE0499660.1"/>
    </source>
</evidence>
<feature type="region of interest" description="Disordered" evidence="1">
    <location>
        <begin position="182"/>
        <end position="206"/>
    </location>
</feature>
<organism evidence="2">
    <name type="scientific">Dunaliella tertiolecta</name>
    <name type="common">Green alga</name>
    <dbReference type="NCBI Taxonomy" id="3047"/>
    <lineage>
        <taxon>Eukaryota</taxon>
        <taxon>Viridiplantae</taxon>
        <taxon>Chlorophyta</taxon>
        <taxon>core chlorophytes</taxon>
        <taxon>Chlorophyceae</taxon>
        <taxon>CS clade</taxon>
        <taxon>Chlamydomonadales</taxon>
        <taxon>Dunaliellaceae</taxon>
        <taxon>Dunaliella</taxon>
    </lineage>
</organism>
<accession>A0A7S3R1A0</accession>
<reference evidence="2" key="1">
    <citation type="submission" date="2021-01" db="EMBL/GenBank/DDBJ databases">
        <authorList>
            <person name="Corre E."/>
            <person name="Pelletier E."/>
            <person name="Niang G."/>
            <person name="Scheremetjew M."/>
            <person name="Finn R."/>
            <person name="Kale V."/>
            <person name="Holt S."/>
            <person name="Cochrane G."/>
            <person name="Meng A."/>
            <person name="Brown T."/>
            <person name="Cohen L."/>
        </authorList>
    </citation>
    <scope>NUCLEOTIDE SEQUENCE</scope>
    <source>
        <strain evidence="2">CCMP1320</strain>
    </source>
</reference>
<feature type="region of interest" description="Disordered" evidence="1">
    <location>
        <begin position="239"/>
        <end position="273"/>
    </location>
</feature>
<sequence>MYTTGTNRSSHNCACENNFCPHCGLPACRPVRPLKFADGALLSTYDRDYDEKRGQPSGLCGLASKDKTFVPPSGKLSDKTTQRIDFPPKQGKYQGKRGPERTPIPYRPFDASTTYNTFHTPKPIPEKGPPKQRPALESPPFQGLTSYASDYQPKPIQKQTRHMPHQDRLDLPFLGNSTYRDDFTPKPMPAKDPKPPPTLLPSKNDLNYTTYGKDFVPLPFPERKEGLCCDVPSHTQTLQHSHSVSQQSIRGSLRGSTQSKMFGNTTGRLYSMK</sequence>
<feature type="region of interest" description="Disordered" evidence="1">
    <location>
        <begin position="70"/>
        <end position="170"/>
    </location>
</feature>
<protein>
    <submittedName>
        <fullName evidence="2">Uncharacterized protein</fullName>
    </submittedName>
</protein>
<dbReference type="EMBL" id="HBIP01024529">
    <property type="protein sequence ID" value="CAE0499660.1"/>
    <property type="molecule type" value="Transcribed_RNA"/>
</dbReference>